<dbReference type="SUPFAM" id="SSF141086">
    <property type="entry name" value="Agglutinin HPA-like"/>
    <property type="match status" value="1"/>
</dbReference>
<proteinExistence type="predicted"/>
<accession>A0A844W128</accession>
<sequence>MKRLRNHWIGVDQGENILFSDFEDGGQMWTGIGPRERRQRVKFSESFRAPPSVHCSLSMWDMDSGTNLRADVTAEKIADDGFDLVFKTWGDSRIARARVRWMAIGELRHADEWDLY</sequence>
<gene>
    <name evidence="2" type="ORF">GLS40_07160</name>
</gene>
<dbReference type="EMBL" id="WNXQ01000003">
    <property type="protein sequence ID" value="MWB77796.1"/>
    <property type="molecule type" value="Genomic_DNA"/>
</dbReference>
<comment type="caution">
    <text evidence="2">The sequence shown here is derived from an EMBL/GenBank/DDBJ whole genome shotgun (WGS) entry which is preliminary data.</text>
</comment>
<dbReference type="InterPro" id="IPR037221">
    <property type="entry name" value="H-type_lectin_dom_sf"/>
</dbReference>
<dbReference type="InterPro" id="IPR019019">
    <property type="entry name" value="H-type_lectin_domain"/>
</dbReference>
<feature type="domain" description="H-type lectin" evidence="1">
    <location>
        <begin position="39"/>
        <end position="104"/>
    </location>
</feature>
<protein>
    <recommendedName>
        <fullName evidence="1">H-type lectin domain-containing protein</fullName>
    </recommendedName>
</protein>
<dbReference type="Gene3D" id="2.60.40.2080">
    <property type="match status" value="1"/>
</dbReference>
<dbReference type="AlphaFoldDB" id="A0A844W128"/>
<name>A0A844W128_9RHOB</name>
<keyword evidence="3" id="KW-1185">Reference proteome</keyword>
<evidence type="ECO:0000259" key="1">
    <source>
        <dbReference type="Pfam" id="PF09458"/>
    </source>
</evidence>
<dbReference type="GO" id="GO:0030246">
    <property type="term" value="F:carbohydrate binding"/>
    <property type="evidence" value="ECO:0007669"/>
    <property type="project" value="InterPro"/>
</dbReference>
<evidence type="ECO:0000313" key="2">
    <source>
        <dbReference type="EMBL" id="MWB77796.1"/>
    </source>
</evidence>
<dbReference type="GO" id="GO:0007155">
    <property type="term" value="P:cell adhesion"/>
    <property type="evidence" value="ECO:0007669"/>
    <property type="project" value="InterPro"/>
</dbReference>
<dbReference type="Pfam" id="PF09458">
    <property type="entry name" value="H_lectin"/>
    <property type="match status" value="1"/>
</dbReference>
<dbReference type="RefSeq" id="WP_160382056.1">
    <property type="nucleotide sequence ID" value="NZ_WNXQ01000003.1"/>
</dbReference>
<organism evidence="2 3">
    <name type="scientific">Pseudooceanicola pacificus</name>
    <dbReference type="NCBI Taxonomy" id="2676438"/>
    <lineage>
        <taxon>Bacteria</taxon>
        <taxon>Pseudomonadati</taxon>
        <taxon>Pseudomonadota</taxon>
        <taxon>Alphaproteobacteria</taxon>
        <taxon>Rhodobacterales</taxon>
        <taxon>Paracoccaceae</taxon>
        <taxon>Pseudooceanicola</taxon>
    </lineage>
</organism>
<dbReference type="Proteomes" id="UP000443843">
    <property type="component" value="Unassembled WGS sequence"/>
</dbReference>
<reference evidence="2 3" key="1">
    <citation type="submission" date="2019-11" db="EMBL/GenBank/DDBJ databases">
        <title>Pseudooceanicola pacifica sp. nov., isolated from deep-sea sediment of the Pacific Ocean.</title>
        <authorList>
            <person name="Lyu L."/>
        </authorList>
    </citation>
    <scope>NUCLEOTIDE SEQUENCE [LARGE SCALE GENOMIC DNA]</scope>
    <source>
        <strain evidence="2 3">216_PA32_1</strain>
    </source>
</reference>
<evidence type="ECO:0000313" key="3">
    <source>
        <dbReference type="Proteomes" id="UP000443843"/>
    </source>
</evidence>